<keyword evidence="1" id="KW-1133">Transmembrane helix</keyword>
<dbReference type="EMBL" id="MN739312">
    <property type="protein sequence ID" value="QHS98027.1"/>
    <property type="molecule type" value="Genomic_DNA"/>
</dbReference>
<reference evidence="2" key="1">
    <citation type="journal article" date="2020" name="Nature">
        <title>Giant virus diversity and host interactions through global metagenomics.</title>
        <authorList>
            <person name="Schulz F."/>
            <person name="Roux S."/>
            <person name="Paez-Espino D."/>
            <person name="Jungbluth S."/>
            <person name="Walsh D.A."/>
            <person name="Denef V.J."/>
            <person name="McMahon K.D."/>
            <person name="Konstantinidis K.T."/>
            <person name="Eloe-Fadrosh E.A."/>
            <person name="Kyrpides N.C."/>
            <person name="Woyke T."/>
        </authorList>
    </citation>
    <scope>NUCLEOTIDE SEQUENCE</scope>
    <source>
        <strain evidence="2">GVMAG-M-3300020182-84</strain>
    </source>
</reference>
<sequence length="266" mass="31137">MHTIQIIFFISICFFITTYVLENYANIPVRDNIKYYTNETLYTLKIKERPRKEPFVGIIKNIVKAVTKIPDMFLGLFNIIKFLKSLALGIVFMVTGLILSFAMGFQPLAFGVYQFLIFIVYCAEWVVTNVMCFTKMIMNGFDCIFWFFLDLMGKLIYLIPSAIFLFLELIGFYGYEIERQVWVGLEKLNGIVYHNAGFHIIHFPDWVRNRCYNCKRLKLNSVVRQFGFSFKTLGRKFPKQAKPGIDLFLKGGKEFKTAFEMIGKMF</sequence>
<feature type="transmembrane region" description="Helical" evidence="1">
    <location>
        <begin position="155"/>
        <end position="175"/>
    </location>
</feature>
<feature type="transmembrane region" description="Helical" evidence="1">
    <location>
        <begin position="111"/>
        <end position="134"/>
    </location>
</feature>
<protein>
    <submittedName>
        <fullName evidence="2">Uncharacterized protein</fullName>
    </submittedName>
</protein>
<feature type="transmembrane region" description="Helical" evidence="1">
    <location>
        <begin position="86"/>
        <end position="105"/>
    </location>
</feature>
<keyword evidence="1" id="KW-0812">Transmembrane</keyword>
<organism evidence="2">
    <name type="scientific">viral metagenome</name>
    <dbReference type="NCBI Taxonomy" id="1070528"/>
    <lineage>
        <taxon>unclassified sequences</taxon>
        <taxon>metagenomes</taxon>
        <taxon>organismal metagenomes</taxon>
    </lineage>
</organism>
<keyword evidence="1" id="KW-0472">Membrane</keyword>
<name>A0A6C0C098_9ZZZZ</name>
<feature type="transmembrane region" description="Helical" evidence="1">
    <location>
        <begin position="6"/>
        <end position="25"/>
    </location>
</feature>
<proteinExistence type="predicted"/>
<evidence type="ECO:0000313" key="2">
    <source>
        <dbReference type="EMBL" id="QHS98027.1"/>
    </source>
</evidence>
<dbReference type="AlphaFoldDB" id="A0A6C0C098"/>
<accession>A0A6C0C098</accession>
<evidence type="ECO:0000256" key="1">
    <source>
        <dbReference type="SAM" id="Phobius"/>
    </source>
</evidence>